<gene>
    <name evidence="2" type="primary">IRF3</name>
</gene>
<sequence length="121" mass="12727">MALAPFPDGGPSSLPMVPEETPPFLLSPSVDIPAPCPNLQPPENPLRRLLVPEEGCSHLSQGPAGHGTVRGRLLTGDHRGPAHLQQLPTLPHLGPVQGLPPGPGRRHGFLGHWGDLTPHSS</sequence>
<dbReference type="AlphaFoldDB" id="A0A8C9K9W6"/>
<dbReference type="Proteomes" id="UP000675900">
    <property type="component" value="Unassembled WGS sequence"/>
</dbReference>
<reference evidence="2" key="2">
    <citation type="submission" date="2025-09" db="UniProtKB">
        <authorList>
            <consortium name="Ensembl"/>
        </authorList>
    </citation>
    <scope>IDENTIFICATION</scope>
</reference>
<organism evidence="2 3">
    <name type="scientific">Panthera tigris altaica</name>
    <name type="common">Siberian tiger</name>
    <dbReference type="NCBI Taxonomy" id="74533"/>
    <lineage>
        <taxon>Eukaryota</taxon>
        <taxon>Metazoa</taxon>
        <taxon>Chordata</taxon>
        <taxon>Craniata</taxon>
        <taxon>Vertebrata</taxon>
        <taxon>Euteleostomi</taxon>
        <taxon>Mammalia</taxon>
        <taxon>Eutheria</taxon>
        <taxon>Laurasiatheria</taxon>
        <taxon>Carnivora</taxon>
        <taxon>Feliformia</taxon>
        <taxon>Felidae</taxon>
        <taxon>Pantherinae</taxon>
        <taxon>Panthera</taxon>
    </lineage>
</organism>
<evidence type="ECO:0000256" key="1">
    <source>
        <dbReference type="SAM" id="MobiDB-lite"/>
    </source>
</evidence>
<feature type="region of interest" description="Disordered" evidence="1">
    <location>
        <begin position="1"/>
        <end position="29"/>
    </location>
</feature>
<feature type="region of interest" description="Disordered" evidence="1">
    <location>
        <begin position="57"/>
        <end position="121"/>
    </location>
</feature>
<keyword evidence="3" id="KW-1185">Reference proteome</keyword>
<dbReference type="Ensembl" id="ENSPTIT00000016646.1">
    <property type="protein sequence ID" value="ENSPTIP00000012616.1"/>
    <property type="gene ID" value="ENSPTIG00000012537.1"/>
</dbReference>
<protein>
    <submittedName>
        <fullName evidence="2">Interferon regulatory factor 3</fullName>
    </submittedName>
</protein>
<evidence type="ECO:0000313" key="3">
    <source>
        <dbReference type="Proteomes" id="UP000675900"/>
    </source>
</evidence>
<reference evidence="2" key="1">
    <citation type="submission" date="2025-08" db="UniProtKB">
        <authorList>
            <consortium name="Ensembl"/>
        </authorList>
    </citation>
    <scope>IDENTIFICATION</scope>
</reference>
<dbReference type="GeneTree" id="ENSGT00940000160569"/>
<evidence type="ECO:0000313" key="2">
    <source>
        <dbReference type="Ensembl" id="ENSPTIP00000012616.1"/>
    </source>
</evidence>
<name>A0A8C9K9W6_PANTA</name>
<proteinExistence type="predicted"/>
<accession>A0A8C9K9W6</accession>